<organism evidence="1 2">
    <name type="scientific">Pristionchus entomophagus</name>
    <dbReference type="NCBI Taxonomy" id="358040"/>
    <lineage>
        <taxon>Eukaryota</taxon>
        <taxon>Metazoa</taxon>
        <taxon>Ecdysozoa</taxon>
        <taxon>Nematoda</taxon>
        <taxon>Chromadorea</taxon>
        <taxon>Rhabditida</taxon>
        <taxon>Rhabditina</taxon>
        <taxon>Diplogasteromorpha</taxon>
        <taxon>Diplogasteroidea</taxon>
        <taxon>Neodiplogasteridae</taxon>
        <taxon>Pristionchus</taxon>
    </lineage>
</organism>
<proteinExistence type="predicted"/>
<keyword evidence="2" id="KW-1185">Reference proteome</keyword>
<protein>
    <submittedName>
        <fullName evidence="1">Uncharacterized protein</fullName>
    </submittedName>
</protein>
<gene>
    <name evidence="1" type="ORF">PENTCL1PPCAC_904</name>
</gene>
<dbReference type="EMBL" id="BTSX01000001">
    <property type="protein sequence ID" value="GMS78729.1"/>
    <property type="molecule type" value="Genomic_DNA"/>
</dbReference>
<sequence>VSDDFVGRYSHIELKKGRYLDTLRRVYEVVGAVDCYACPNAFLVHSPRYGNQLLKALRHG</sequence>
<evidence type="ECO:0000313" key="1">
    <source>
        <dbReference type="EMBL" id="GMS78729.1"/>
    </source>
</evidence>
<feature type="non-terminal residue" evidence="1">
    <location>
        <position position="60"/>
    </location>
</feature>
<accession>A0AAV5SFB3</accession>
<feature type="non-terminal residue" evidence="1">
    <location>
        <position position="1"/>
    </location>
</feature>
<comment type="caution">
    <text evidence="1">The sequence shown here is derived from an EMBL/GenBank/DDBJ whole genome shotgun (WGS) entry which is preliminary data.</text>
</comment>
<name>A0AAV5SFB3_9BILA</name>
<dbReference type="Proteomes" id="UP001432027">
    <property type="component" value="Unassembled WGS sequence"/>
</dbReference>
<reference evidence="1" key="1">
    <citation type="submission" date="2023-10" db="EMBL/GenBank/DDBJ databases">
        <title>Genome assembly of Pristionchus species.</title>
        <authorList>
            <person name="Yoshida K."/>
            <person name="Sommer R.J."/>
        </authorList>
    </citation>
    <scope>NUCLEOTIDE SEQUENCE</scope>
    <source>
        <strain evidence="1">RS0144</strain>
    </source>
</reference>
<dbReference type="AlphaFoldDB" id="A0AAV5SFB3"/>
<evidence type="ECO:0000313" key="2">
    <source>
        <dbReference type="Proteomes" id="UP001432027"/>
    </source>
</evidence>